<keyword evidence="1" id="KW-1133">Transmembrane helix</keyword>
<feature type="transmembrane region" description="Helical" evidence="1">
    <location>
        <begin position="72"/>
        <end position="91"/>
    </location>
</feature>
<evidence type="ECO:0000313" key="2">
    <source>
        <dbReference type="EMBL" id="KAG9467324.1"/>
    </source>
</evidence>
<dbReference type="OrthoDB" id="2213137at2759"/>
<sequence length="98" mass="10766">MKNNCHFTGCVDFYINYTSYLLVFIVTAVIRLALDARGSVAHLLRCKAVCQAGLYATSLMACWQSGITHLLWDVLAVAIMLGSCILPPSFLKGQRSLP</sequence>
<feature type="transmembrane region" description="Helical" evidence="1">
    <location>
        <begin position="14"/>
        <end position="34"/>
    </location>
</feature>
<dbReference type="EMBL" id="WNTK01001465">
    <property type="protein sequence ID" value="KAG9467324.1"/>
    <property type="molecule type" value="Genomic_DNA"/>
</dbReference>
<keyword evidence="1" id="KW-0472">Membrane</keyword>
<reference evidence="2" key="1">
    <citation type="thesis" date="2020" institute="ProQuest LLC" country="789 East Eisenhower Parkway, Ann Arbor, MI, USA">
        <title>Comparative Genomics and Chromosome Evolution.</title>
        <authorList>
            <person name="Mudd A.B."/>
        </authorList>
    </citation>
    <scope>NUCLEOTIDE SEQUENCE</scope>
    <source>
        <strain evidence="2">HN-11 Male</strain>
        <tissue evidence="2">Kidney and liver</tissue>
    </source>
</reference>
<protein>
    <submittedName>
        <fullName evidence="2">Uncharacterized protein</fullName>
    </submittedName>
</protein>
<gene>
    <name evidence="2" type="ORF">GDO78_015173</name>
</gene>
<comment type="caution">
    <text evidence="2">The sequence shown here is derived from an EMBL/GenBank/DDBJ whole genome shotgun (WGS) entry which is preliminary data.</text>
</comment>
<proteinExistence type="predicted"/>
<dbReference type="AlphaFoldDB" id="A0A8J6EE28"/>
<keyword evidence="3" id="KW-1185">Reference proteome</keyword>
<organism evidence="2 3">
    <name type="scientific">Eleutherodactylus coqui</name>
    <name type="common">Puerto Rican coqui</name>
    <dbReference type="NCBI Taxonomy" id="57060"/>
    <lineage>
        <taxon>Eukaryota</taxon>
        <taxon>Metazoa</taxon>
        <taxon>Chordata</taxon>
        <taxon>Craniata</taxon>
        <taxon>Vertebrata</taxon>
        <taxon>Euteleostomi</taxon>
        <taxon>Amphibia</taxon>
        <taxon>Batrachia</taxon>
        <taxon>Anura</taxon>
        <taxon>Neobatrachia</taxon>
        <taxon>Hyloidea</taxon>
        <taxon>Eleutherodactylidae</taxon>
        <taxon>Eleutherodactylinae</taxon>
        <taxon>Eleutherodactylus</taxon>
        <taxon>Eleutherodactylus</taxon>
    </lineage>
</organism>
<accession>A0A8J6EE28</accession>
<evidence type="ECO:0000256" key="1">
    <source>
        <dbReference type="SAM" id="Phobius"/>
    </source>
</evidence>
<name>A0A8J6EE28_ELECQ</name>
<evidence type="ECO:0000313" key="3">
    <source>
        <dbReference type="Proteomes" id="UP000770717"/>
    </source>
</evidence>
<keyword evidence="1" id="KW-0812">Transmembrane</keyword>
<dbReference type="Proteomes" id="UP000770717">
    <property type="component" value="Unassembled WGS sequence"/>
</dbReference>